<feature type="transmembrane region" description="Helical" evidence="7">
    <location>
        <begin position="336"/>
        <end position="354"/>
    </location>
</feature>
<evidence type="ECO:0000256" key="2">
    <source>
        <dbReference type="ARBA" id="ARBA00022448"/>
    </source>
</evidence>
<feature type="transmembrane region" description="Helical" evidence="7">
    <location>
        <begin position="403"/>
        <end position="425"/>
    </location>
</feature>
<accession>A0A2A5S470</accession>
<evidence type="ECO:0000313" key="9">
    <source>
        <dbReference type="EMBL" id="PCS08264.1"/>
    </source>
</evidence>
<comment type="caution">
    <text evidence="9">The sequence shown here is derived from an EMBL/GenBank/DDBJ whole genome shotgun (WGS) entry which is preliminary data.</text>
</comment>
<evidence type="ECO:0000256" key="6">
    <source>
        <dbReference type="ARBA" id="ARBA00023136"/>
    </source>
</evidence>
<gene>
    <name evidence="9" type="ORF">RU87_GL000087</name>
</gene>
<dbReference type="AlphaFoldDB" id="A0A2A5S470"/>
<dbReference type="PANTHER" id="PTHR42718">
    <property type="entry name" value="MAJOR FACILITATOR SUPERFAMILY MULTIDRUG TRANSPORTER MFSC"/>
    <property type="match status" value="1"/>
</dbReference>
<keyword evidence="6 7" id="KW-0472">Membrane</keyword>
<evidence type="ECO:0000256" key="1">
    <source>
        <dbReference type="ARBA" id="ARBA00004651"/>
    </source>
</evidence>
<dbReference type="Gene3D" id="1.20.1250.20">
    <property type="entry name" value="MFS general substrate transporter like domains"/>
    <property type="match status" value="1"/>
</dbReference>
<dbReference type="Pfam" id="PF07690">
    <property type="entry name" value="MFS_1"/>
    <property type="match status" value="1"/>
</dbReference>
<keyword evidence="2" id="KW-0813">Transport</keyword>
<dbReference type="SUPFAM" id="SSF103473">
    <property type="entry name" value="MFS general substrate transporter"/>
    <property type="match status" value="1"/>
</dbReference>
<feature type="transmembrane region" description="Helical" evidence="7">
    <location>
        <begin position="307"/>
        <end position="324"/>
    </location>
</feature>
<dbReference type="GO" id="GO:0005886">
    <property type="term" value="C:plasma membrane"/>
    <property type="evidence" value="ECO:0007669"/>
    <property type="project" value="UniProtKB-SubCell"/>
</dbReference>
<feature type="transmembrane region" description="Helical" evidence="7">
    <location>
        <begin position="431"/>
        <end position="454"/>
    </location>
</feature>
<evidence type="ECO:0000256" key="3">
    <source>
        <dbReference type="ARBA" id="ARBA00022475"/>
    </source>
</evidence>
<sequence>MKKQKQEQKLPSEMMTVAWAITLAGVAPMLDATMMNVAIKPLTHAFSSTLLTVQWGMTGYVLMLAIATPISGWLMDRFDGKKVLISSIIAFGMTSVLAGMSFEIRVFIACRLLQGFSAGLIMPIMSTLLVKIAGPQNIARVIAIVTTPMIFGPIFGPVLGGVIIYYSSWRWLFFINVFIVGITIALLSRSLPHFTPFNPTKRLDVVGITLLGGMSFTLVLGMSRLVGPNTLSFNLYLLASVLMLISYVVYDIKRSHQTVLPLSLFHHRQFSVTSVGLFFANIAIIGPMLILALFFQNMLHLSMIRSALALIPQGLGMLITRPYIGRVVAYMGAKRVVLLSIMIGIIGSIPLVLMTAETNLFWLAISLFIRGMSVGGIMVSLSSEAYTGLSDRELPSASVGITMIENLGSSFGTALVAMITSAMMIKNDLILSFHTVFLISMMILAGISFPTVYLSKKSIN</sequence>
<dbReference type="InterPro" id="IPR020846">
    <property type="entry name" value="MFS_dom"/>
</dbReference>
<feature type="transmembrane region" description="Helical" evidence="7">
    <location>
        <begin position="141"/>
        <end position="165"/>
    </location>
</feature>
<keyword evidence="4 7" id="KW-0812">Transmembrane</keyword>
<evidence type="ECO:0000313" key="10">
    <source>
        <dbReference type="Proteomes" id="UP000242246"/>
    </source>
</evidence>
<feature type="transmembrane region" description="Helical" evidence="7">
    <location>
        <begin position="360"/>
        <end position="382"/>
    </location>
</feature>
<dbReference type="InterPro" id="IPR036259">
    <property type="entry name" value="MFS_trans_sf"/>
</dbReference>
<dbReference type="PROSITE" id="PS50850">
    <property type="entry name" value="MFS"/>
    <property type="match status" value="1"/>
</dbReference>
<dbReference type="OrthoDB" id="9812221at2"/>
<dbReference type="RefSeq" id="WP_068159816.1">
    <property type="nucleotide sequence ID" value="NZ_JXJX01000001.1"/>
</dbReference>
<evidence type="ECO:0000256" key="4">
    <source>
        <dbReference type="ARBA" id="ARBA00022692"/>
    </source>
</evidence>
<feature type="transmembrane region" description="Helical" evidence="7">
    <location>
        <begin position="171"/>
        <end position="191"/>
    </location>
</feature>
<feature type="transmembrane region" description="Helical" evidence="7">
    <location>
        <begin position="55"/>
        <end position="75"/>
    </location>
</feature>
<keyword evidence="10" id="KW-1185">Reference proteome</keyword>
<dbReference type="Proteomes" id="UP000242246">
    <property type="component" value="Unassembled WGS sequence"/>
</dbReference>
<name>A0A2A5S470_9LACT</name>
<dbReference type="EMBL" id="JXJX01000001">
    <property type="protein sequence ID" value="PCS08264.1"/>
    <property type="molecule type" value="Genomic_DNA"/>
</dbReference>
<comment type="subcellular location">
    <subcellularLocation>
        <location evidence="1">Cell membrane</location>
        <topology evidence="1">Multi-pass membrane protein</topology>
    </subcellularLocation>
</comment>
<feature type="transmembrane region" description="Helical" evidence="7">
    <location>
        <begin position="106"/>
        <end position="129"/>
    </location>
</feature>
<evidence type="ECO:0000256" key="7">
    <source>
        <dbReference type="SAM" id="Phobius"/>
    </source>
</evidence>
<evidence type="ECO:0000259" key="8">
    <source>
        <dbReference type="PROSITE" id="PS50850"/>
    </source>
</evidence>
<dbReference type="GO" id="GO:0022857">
    <property type="term" value="F:transmembrane transporter activity"/>
    <property type="evidence" value="ECO:0007669"/>
    <property type="project" value="InterPro"/>
</dbReference>
<dbReference type="PANTHER" id="PTHR42718:SF46">
    <property type="entry name" value="BLR6921 PROTEIN"/>
    <property type="match status" value="1"/>
</dbReference>
<protein>
    <submittedName>
        <fullName evidence="9">Drug:H+ antiporter-2 (14 Spanner) (DHA2) family drug resistance MFS transporter</fullName>
    </submittedName>
</protein>
<dbReference type="Gene3D" id="1.20.1720.10">
    <property type="entry name" value="Multidrug resistance protein D"/>
    <property type="match status" value="1"/>
</dbReference>
<organism evidence="9 10">
    <name type="scientific">Pseudolactococcus plantarum</name>
    <dbReference type="NCBI Taxonomy" id="1365"/>
    <lineage>
        <taxon>Bacteria</taxon>
        <taxon>Bacillati</taxon>
        <taxon>Bacillota</taxon>
        <taxon>Bacilli</taxon>
        <taxon>Lactobacillales</taxon>
        <taxon>Streptococcaceae</taxon>
        <taxon>Pseudolactococcus</taxon>
    </lineage>
</organism>
<proteinExistence type="predicted"/>
<reference evidence="9 10" key="1">
    <citation type="submission" date="2014-12" db="EMBL/GenBank/DDBJ databases">
        <title>Draft genome sequences of 10 type strains of Lactococcus.</title>
        <authorList>
            <person name="Sun Z."/>
            <person name="Zhong Z."/>
            <person name="Liu W."/>
            <person name="Zhang W."/>
            <person name="Zhang H."/>
        </authorList>
    </citation>
    <scope>NUCLEOTIDE SEQUENCE [LARGE SCALE GENOMIC DNA]</scope>
    <source>
        <strain evidence="9 10">DSM 20686</strain>
    </source>
</reference>
<keyword evidence="5 7" id="KW-1133">Transmembrane helix</keyword>
<feature type="transmembrane region" description="Helical" evidence="7">
    <location>
        <begin position="233"/>
        <end position="250"/>
    </location>
</feature>
<feature type="transmembrane region" description="Helical" evidence="7">
    <location>
        <begin position="203"/>
        <end position="221"/>
    </location>
</feature>
<feature type="transmembrane region" description="Helical" evidence="7">
    <location>
        <begin position="82"/>
        <end position="100"/>
    </location>
</feature>
<dbReference type="STRING" id="1348632.GCA_001591745_00135"/>
<evidence type="ECO:0000256" key="5">
    <source>
        <dbReference type="ARBA" id="ARBA00022989"/>
    </source>
</evidence>
<dbReference type="InterPro" id="IPR011701">
    <property type="entry name" value="MFS"/>
</dbReference>
<keyword evidence="3" id="KW-1003">Cell membrane</keyword>
<feature type="transmembrane region" description="Helical" evidence="7">
    <location>
        <begin position="270"/>
        <end position="295"/>
    </location>
</feature>
<feature type="domain" description="Major facilitator superfamily (MFS) profile" evidence="8">
    <location>
        <begin position="17"/>
        <end position="458"/>
    </location>
</feature>